<dbReference type="Proteomes" id="UP000218209">
    <property type="component" value="Unassembled WGS sequence"/>
</dbReference>
<protein>
    <recommendedName>
        <fullName evidence="4">2Fe-2S ferredoxin-type domain-containing protein</fullName>
    </recommendedName>
</protein>
<evidence type="ECO:0000313" key="6">
    <source>
        <dbReference type="Proteomes" id="UP000218209"/>
    </source>
</evidence>
<dbReference type="GO" id="GO:0051537">
    <property type="term" value="F:2 iron, 2 sulfur cluster binding"/>
    <property type="evidence" value="ECO:0007669"/>
    <property type="project" value="UniProtKB-KW"/>
</dbReference>
<keyword evidence="1" id="KW-0479">Metal-binding</keyword>
<name>A0A1X6NQW1_PORUM</name>
<dbReference type="EMBL" id="KV919190">
    <property type="protein sequence ID" value="OSX70920.1"/>
    <property type="molecule type" value="Genomic_DNA"/>
</dbReference>
<dbReference type="OrthoDB" id="4333at2759"/>
<keyword evidence="6" id="KW-1185">Reference proteome</keyword>
<dbReference type="Gene3D" id="3.10.20.30">
    <property type="match status" value="1"/>
</dbReference>
<dbReference type="InterPro" id="IPR006058">
    <property type="entry name" value="2Fe2S_fd_BS"/>
</dbReference>
<keyword evidence="1" id="KW-0001">2Fe-2S</keyword>
<evidence type="ECO:0000313" key="5">
    <source>
        <dbReference type="EMBL" id="OSX70920.1"/>
    </source>
</evidence>
<dbReference type="PROSITE" id="PS00197">
    <property type="entry name" value="2FE2S_FER_1"/>
    <property type="match status" value="1"/>
</dbReference>
<dbReference type="InterPro" id="IPR001041">
    <property type="entry name" value="2Fe-2S_ferredoxin-type"/>
</dbReference>
<dbReference type="Pfam" id="PF00111">
    <property type="entry name" value="Fer2"/>
    <property type="match status" value="1"/>
</dbReference>
<proteinExistence type="predicted"/>
<dbReference type="AlphaFoldDB" id="A0A1X6NQW1"/>
<sequence>MNPAAPRMVAASFASTSSVYVSSSPSRECAVAGAADVRSIPAFVVAPGAALRRRAPPAIRHSLRRHEALPLRPAPAVLRAAAEPPAAAAASEGPAAVDEDAPPSPEAAPSATSDFDLGPGQVAVRFINTPTGEDVLAVANPGERLLSVGDGVGLTIPRSCVSGLCGSCTCELQDPSWVPEDDDADGDGDGGRPGWQTIRACSTEVMLLDGCTEMVVDVVRMRTTGRRERDPFSRFDGLDTGYEAGAAPKVAGIRRDVSCAHCAGVGRHTCYACEGTGREEVDPSGVGGGAGSAQPCAVCMGLKILRCAFCQGKGSRMGR</sequence>
<feature type="region of interest" description="Disordered" evidence="3">
    <location>
        <begin position="80"/>
        <end position="116"/>
    </location>
</feature>
<feature type="compositionally biased region" description="Low complexity" evidence="3">
    <location>
        <begin position="80"/>
        <end position="96"/>
    </location>
</feature>
<dbReference type="CDD" id="cd00207">
    <property type="entry name" value="fer2"/>
    <property type="match status" value="1"/>
</dbReference>
<keyword evidence="1" id="KW-0408">Iron</keyword>
<accession>A0A1X6NQW1</accession>
<dbReference type="SUPFAM" id="SSF54292">
    <property type="entry name" value="2Fe-2S ferredoxin-like"/>
    <property type="match status" value="1"/>
</dbReference>
<evidence type="ECO:0000256" key="1">
    <source>
        <dbReference type="ARBA" id="ARBA00022714"/>
    </source>
</evidence>
<dbReference type="SUPFAM" id="SSF57938">
    <property type="entry name" value="DnaJ/Hsp40 cysteine-rich domain"/>
    <property type="match status" value="1"/>
</dbReference>
<reference evidence="5 6" key="1">
    <citation type="submission" date="2017-03" db="EMBL/GenBank/DDBJ databases">
        <title>WGS assembly of Porphyra umbilicalis.</title>
        <authorList>
            <person name="Brawley S.H."/>
            <person name="Blouin N.A."/>
            <person name="Ficko-Blean E."/>
            <person name="Wheeler G.L."/>
            <person name="Lohr M."/>
            <person name="Goodson H.V."/>
            <person name="Jenkins J.W."/>
            <person name="Blaby-Haas C.E."/>
            <person name="Helliwell K.E."/>
            <person name="Chan C."/>
            <person name="Marriage T."/>
            <person name="Bhattacharya D."/>
            <person name="Klein A.S."/>
            <person name="Badis Y."/>
            <person name="Brodie J."/>
            <person name="Cao Y."/>
            <person name="Collen J."/>
            <person name="Dittami S.M."/>
            <person name="Gachon C.M."/>
            <person name="Green B.R."/>
            <person name="Karpowicz S."/>
            <person name="Kim J.W."/>
            <person name="Kudahl U."/>
            <person name="Lin S."/>
            <person name="Michel G."/>
            <person name="Mittag M."/>
            <person name="Olson B.J."/>
            <person name="Pangilinan J."/>
            <person name="Peng Y."/>
            <person name="Qiu H."/>
            <person name="Shu S."/>
            <person name="Singer J.T."/>
            <person name="Smith A.G."/>
            <person name="Sprecher B.N."/>
            <person name="Wagner V."/>
            <person name="Wang W."/>
            <person name="Wang Z.-Y."/>
            <person name="Yan J."/>
            <person name="Yarish C."/>
            <person name="Zoeuner-Riek S."/>
            <person name="Zhuang Y."/>
            <person name="Zou Y."/>
            <person name="Lindquist E.A."/>
            <person name="Grimwood J."/>
            <person name="Barry K."/>
            <person name="Rokhsar D.S."/>
            <person name="Schmutz J."/>
            <person name="Stiller J.W."/>
            <person name="Grossman A.R."/>
            <person name="Prochnik S.E."/>
        </authorList>
    </citation>
    <scope>NUCLEOTIDE SEQUENCE [LARGE SCALE GENOMIC DNA]</scope>
    <source>
        <strain evidence="5">4086291</strain>
    </source>
</reference>
<keyword evidence="2" id="KW-0411">Iron-sulfur</keyword>
<evidence type="ECO:0000259" key="4">
    <source>
        <dbReference type="Pfam" id="PF00111"/>
    </source>
</evidence>
<dbReference type="InterPro" id="IPR012675">
    <property type="entry name" value="Beta-grasp_dom_sf"/>
</dbReference>
<feature type="domain" description="2Fe-2S ferredoxin-type" evidence="4">
    <location>
        <begin position="129"/>
        <end position="205"/>
    </location>
</feature>
<evidence type="ECO:0000256" key="3">
    <source>
        <dbReference type="SAM" id="MobiDB-lite"/>
    </source>
</evidence>
<dbReference type="InterPro" id="IPR036410">
    <property type="entry name" value="HSP_DnaJ_Cys-rich_dom_sf"/>
</dbReference>
<dbReference type="InterPro" id="IPR036010">
    <property type="entry name" value="2Fe-2S_ferredoxin-like_sf"/>
</dbReference>
<gene>
    <name evidence="5" type="ORF">BU14_0634s0006</name>
</gene>
<organism evidence="5 6">
    <name type="scientific">Porphyra umbilicalis</name>
    <name type="common">Purple laver</name>
    <name type="synonym">Red alga</name>
    <dbReference type="NCBI Taxonomy" id="2786"/>
    <lineage>
        <taxon>Eukaryota</taxon>
        <taxon>Rhodophyta</taxon>
        <taxon>Bangiophyceae</taxon>
        <taxon>Bangiales</taxon>
        <taxon>Bangiaceae</taxon>
        <taxon>Porphyra</taxon>
    </lineage>
</organism>
<evidence type="ECO:0000256" key="2">
    <source>
        <dbReference type="ARBA" id="ARBA00023014"/>
    </source>
</evidence>